<dbReference type="SMART" id="SM00271">
    <property type="entry name" value="DnaJ"/>
    <property type="match status" value="1"/>
</dbReference>
<dbReference type="PRINTS" id="PR00625">
    <property type="entry name" value="JDOMAIN"/>
</dbReference>
<comment type="caution">
    <text evidence="10">The sequence shown here is derived from an EMBL/GenBank/DDBJ whole genome shotgun (WGS) entry which is preliminary data.</text>
</comment>
<feature type="compositionally biased region" description="Polar residues" evidence="6">
    <location>
        <begin position="280"/>
        <end position="292"/>
    </location>
</feature>
<evidence type="ECO:0000313" key="11">
    <source>
        <dbReference type="Proteomes" id="UP001212997"/>
    </source>
</evidence>
<evidence type="ECO:0000256" key="1">
    <source>
        <dbReference type="ARBA" id="ARBA00022692"/>
    </source>
</evidence>
<proteinExistence type="predicted"/>
<dbReference type="Proteomes" id="UP001212997">
    <property type="component" value="Unassembled WGS sequence"/>
</dbReference>
<sequence length="326" mass="36163">MRLYLLFAFLIVLITAVSAWEKEDYEIFDLVSALEAAEGKGTTFYSWLEVPSTASTAEISRAYRKKSVTLHPDKNPGVKYAHERFARLGVISTILRDSEGRKRYDFFYKNGVPKWRGTGYYYSRFRPGLGTVLVFLIILTSGLQFLVHKMNYKRDLERIEWITQQARTAAWGTKMNPVEGQRKVKVNLGGSARYDEDGNLIPGRMVDMVVDANDVFILEGGDLIPVNASTATRPSIKRTWFFALAASVYSKAVKRSGNQSESRDSGENHGDLEGSEDEYSTSTNDAPGSGTVTPKDDGAPPPKGGKARGAGATIAGGRRRKANRKR</sequence>
<dbReference type="InterPro" id="IPR036869">
    <property type="entry name" value="J_dom_sf"/>
</dbReference>
<evidence type="ECO:0000256" key="8">
    <source>
        <dbReference type="SAM" id="SignalP"/>
    </source>
</evidence>
<organism evidence="10 11">
    <name type="scientific">Meripilus lineatus</name>
    <dbReference type="NCBI Taxonomy" id="2056292"/>
    <lineage>
        <taxon>Eukaryota</taxon>
        <taxon>Fungi</taxon>
        <taxon>Dikarya</taxon>
        <taxon>Basidiomycota</taxon>
        <taxon>Agaricomycotina</taxon>
        <taxon>Agaricomycetes</taxon>
        <taxon>Polyporales</taxon>
        <taxon>Meripilaceae</taxon>
        <taxon>Meripilus</taxon>
    </lineage>
</organism>
<dbReference type="InterPro" id="IPR052606">
    <property type="entry name" value="DnaJ_domain_protein"/>
</dbReference>
<accession>A0AAD5YAH2</accession>
<dbReference type="InterPro" id="IPR001623">
    <property type="entry name" value="DnaJ_domain"/>
</dbReference>
<feature type="compositionally biased region" description="Basic residues" evidence="6">
    <location>
        <begin position="317"/>
        <end position="326"/>
    </location>
</feature>
<evidence type="ECO:0000256" key="6">
    <source>
        <dbReference type="SAM" id="MobiDB-lite"/>
    </source>
</evidence>
<evidence type="ECO:0000259" key="9">
    <source>
        <dbReference type="PROSITE" id="PS50076"/>
    </source>
</evidence>
<keyword evidence="2 8" id="KW-0732">Signal</keyword>
<evidence type="ECO:0000313" key="10">
    <source>
        <dbReference type="EMBL" id="KAJ3475441.1"/>
    </source>
</evidence>
<protein>
    <recommendedName>
        <fullName evidence="9">J domain-containing protein</fullName>
    </recommendedName>
</protein>
<dbReference type="PANTHER" id="PTHR44653">
    <property type="entry name" value="DNAJ HOMOLOG SUBFAMILY C MEMBER 1"/>
    <property type="match status" value="1"/>
</dbReference>
<feature type="domain" description="J" evidence="9">
    <location>
        <begin position="43"/>
        <end position="108"/>
    </location>
</feature>
<dbReference type="Pfam" id="PF00226">
    <property type="entry name" value="DnaJ"/>
    <property type="match status" value="1"/>
</dbReference>
<feature type="region of interest" description="Disordered" evidence="6">
    <location>
        <begin position="253"/>
        <end position="326"/>
    </location>
</feature>
<evidence type="ECO:0000256" key="5">
    <source>
        <dbReference type="ARBA" id="ARBA00037847"/>
    </source>
</evidence>
<reference evidence="10" key="1">
    <citation type="submission" date="2022-07" db="EMBL/GenBank/DDBJ databases">
        <title>Genome Sequence of Physisporinus lineatus.</title>
        <authorList>
            <person name="Buettner E."/>
        </authorList>
    </citation>
    <scope>NUCLEOTIDE SEQUENCE</scope>
    <source>
        <strain evidence="10">VT162</strain>
    </source>
</reference>
<feature type="chain" id="PRO_5042045264" description="J domain-containing protein" evidence="8">
    <location>
        <begin position="20"/>
        <end position="326"/>
    </location>
</feature>
<name>A0AAD5YAH2_9APHY</name>
<dbReference type="SUPFAM" id="SSF46565">
    <property type="entry name" value="Chaperone J-domain"/>
    <property type="match status" value="1"/>
</dbReference>
<keyword evidence="11" id="KW-1185">Reference proteome</keyword>
<keyword evidence="4 7" id="KW-0472">Membrane</keyword>
<feature type="transmembrane region" description="Helical" evidence="7">
    <location>
        <begin position="128"/>
        <end position="147"/>
    </location>
</feature>
<dbReference type="PANTHER" id="PTHR44653:SF2">
    <property type="entry name" value="DNAJ HOMOLOG SUBFAMILY C MEMBER 1"/>
    <property type="match status" value="1"/>
</dbReference>
<feature type="compositionally biased region" description="Basic and acidic residues" evidence="6">
    <location>
        <begin position="261"/>
        <end position="272"/>
    </location>
</feature>
<evidence type="ECO:0000256" key="2">
    <source>
        <dbReference type="ARBA" id="ARBA00022729"/>
    </source>
</evidence>
<evidence type="ECO:0000256" key="3">
    <source>
        <dbReference type="ARBA" id="ARBA00022989"/>
    </source>
</evidence>
<dbReference type="Gene3D" id="1.10.287.110">
    <property type="entry name" value="DnaJ domain"/>
    <property type="match status" value="1"/>
</dbReference>
<keyword evidence="1 7" id="KW-0812">Transmembrane</keyword>
<dbReference type="PROSITE" id="PS50076">
    <property type="entry name" value="DNAJ_2"/>
    <property type="match status" value="1"/>
</dbReference>
<dbReference type="CDD" id="cd06257">
    <property type="entry name" value="DnaJ"/>
    <property type="match status" value="1"/>
</dbReference>
<evidence type="ECO:0000256" key="7">
    <source>
        <dbReference type="SAM" id="Phobius"/>
    </source>
</evidence>
<dbReference type="EMBL" id="JANAWD010000856">
    <property type="protein sequence ID" value="KAJ3475441.1"/>
    <property type="molecule type" value="Genomic_DNA"/>
</dbReference>
<dbReference type="GO" id="GO:0012505">
    <property type="term" value="C:endomembrane system"/>
    <property type="evidence" value="ECO:0007669"/>
    <property type="project" value="UniProtKB-SubCell"/>
</dbReference>
<dbReference type="AlphaFoldDB" id="A0AAD5YAH2"/>
<feature type="signal peptide" evidence="8">
    <location>
        <begin position="1"/>
        <end position="19"/>
    </location>
</feature>
<evidence type="ECO:0000256" key="4">
    <source>
        <dbReference type="ARBA" id="ARBA00023136"/>
    </source>
</evidence>
<gene>
    <name evidence="10" type="ORF">NLI96_g11835</name>
</gene>
<keyword evidence="3 7" id="KW-1133">Transmembrane helix</keyword>
<comment type="subcellular location">
    <subcellularLocation>
        <location evidence="5">Endomembrane system</location>
        <topology evidence="5">Single-pass membrane protein</topology>
    </subcellularLocation>
</comment>